<evidence type="ECO:0000256" key="7">
    <source>
        <dbReference type="ARBA" id="ARBA00023136"/>
    </source>
</evidence>
<dbReference type="AlphaFoldDB" id="A0A1C3WPE0"/>
<keyword evidence="5 8" id="KW-0812">Transmembrane</keyword>
<keyword evidence="6 8" id="KW-1133">Transmembrane helix</keyword>
<evidence type="ECO:0000256" key="2">
    <source>
        <dbReference type="ARBA" id="ARBA00010892"/>
    </source>
</evidence>
<keyword evidence="10" id="KW-1185">Reference proteome</keyword>
<dbReference type="Pfam" id="PF03824">
    <property type="entry name" value="NicO"/>
    <property type="match status" value="1"/>
</dbReference>
<dbReference type="GO" id="GO:0005886">
    <property type="term" value="C:plasma membrane"/>
    <property type="evidence" value="ECO:0007669"/>
    <property type="project" value="UniProtKB-SubCell"/>
</dbReference>
<dbReference type="GO" id="GO:0015099">
    <property type="term" value="F:nickel cation transmembrane transporter activity"/>
    <property type="evidence" value="ECO:0007669"/>
    <property type="project" value="UniProtKB-UniRule"/>
</dbReference>
<name>A0A1C3WPE0_9HYPH</name>
<comment type="subcellular location">
    <subcellularLocation>
        <location evidence="8">Cell membrane</location>
        <topology evidence="8">Multi-pass membrane protein</topology>
    </subcellularLocation>
    <subcellularLocation>
        <location evidence="1">Endomembrane system</location>
        <topology evidence="1">Multi-pass membrane protein</topology>
    </subcellularLocation>
</comment>
<keyword evidence="3 8" id="KW-0813">Transport</keyword>
<feature type="transmembrane region" description="Helical" evidence="8">
    <location>
        <begin position="21"/>
        <end position="39"/>
    </location>
</feature>
<feature type="transmembrane region" description="Helical" evidence="8">
    <location>
        <begin position="197"/>
        <end position="219"/>
    </location>
</feature>
<dbReference type="PANTHER" id="PTHR31611">
    <property type="entry name" value="HIGH-AFFINITY NICKEL TRANSPORT PROTEIN NIC1"/>
    <property type="match status" value="1"/>
</dbReference>
<evidence type="ECO:0000313" key="9">
    <source>
        <dbReference type="EMBL" id="SCB41932.1"/>
    </source>
</evidence>
<proteinExistence type="inferred from homology"/>
<feature type="transmembrane region" description="Helical" evidence="8">
    <location>
        <begin position="45"/>
        <end position="63"/>
    </location>
</feature>
<keyword evidence="4" id="KW-0533">Nickel</keyword>
<dbReference type="Proteomes" id="UP000199435">
    <property type="component" value="Unassembled WGS sequence"/>
</dbReference>
<protein>
    <recommendedName>
        <fullName evidence="8">Nickel/cobalt efflux system</fullName>
    </recommendedName>
</protein>
<evidence type="ECO:0000256" key="8">
    <source>
        <dbReference type="RuleBase" id="RU362101"/>
    </source>
</evidence>
<gene>
    <name evidence="9" type="ORF">GA0061102_103555</name>
</gene>
<comment type="similarity">
    <text evidence="2 8">Belongs to the NiCoT transporter (TC 2.A.52) family.</text>
</comment>
<dbReference type="PANTHER" id="PTHR31611:SF0">
    <property type="entry name" value="HIGH-AFFINITY NICKEL TRANSPORT PROTEIN NIC1"/>
    <property type="match status" value="1"/>
</dbReference>
<keyword evidence="7 8" id="KW-0472">Membrane</keyword>
<reference evidence="10" key="1">
    <citation type="submission" date="2016-08" db="EMBL/GenBank/DDBJ databases">
        <authorList>
            <person name="Varghese N."/>
            <person name="Submissions Spin"/>
        </authorList>
    </citation>
    <scope>NUCLEOTIDE SEQUENCE [LARGE SCALE GENOMIC DNA]</scope>
    <source>
        <strain evidence="10">HAMBI 2971</strain>
    </source>
</reference>
<dbReference type="InterPro" id="IPR004688">
    <property type="entry name" value="Ni/Co_transpt"/>
</dbReference>
<organism evidence="9 10">
    <name type="scientific">Rhizobium miluonense</name>
    <dbReference type="NCBI Taxonomy" id="411945"/>
    <lineage>
        <taxon>Bacteria</taxon>
        <taxon>Pseudomonadati</taxon>
        <taxon>Pseudomonadota</taxon>
        <taxon>Alphaproteobacteria</taxon>
        <taxon>Hyphomicrobiales</taxon>
        <taxon>Rhizobiaceae</taxon>
        <taxon>Rhizobium/Agrobacterium group</taxon>
        <taxon>Rhizobium</taxon>
    </lineage>
</organism>
<dbReference type="OrthoDB" id="9776706at2"/>
<dbReference type="GO" id="GO:0012505">
    <property type="term" value="C:endomembrane system"/>
    <property type="evidence" value="ECO:0007669"/>
    <property type="project" value="UniProtKB-SubCell"/>
</dbReference>
<feature type="transmembrane region" description="Helical" evidence="8">
    <location>
        <begin position="122"/>
        <end position="146"/>
    </location>
</feature>
<dbReference type="RefSeq" id="WP_092853884.1">
    <property type="nucleotide sequence ID" value="NZ_FMAH01000035.1"/>
</dbReference>
<feature type="transmembrane region" description="Helical" evidence="8">
    <location>
        <begin position="314"/>
        <end position="336"/>
    </location>
</feature>
<feature type="transmembrane region" description="Helical" evidence="8">
    <location>
        <begin position="84"/>
        <end position="110"/>
    </location>
</feature>
<evidence type="ECO:0000313" key="10">
    <source>
        <dbReference type="Proteomes" id="UP000199435"/>
    </source>
</evidence>
<accession>A0A1C3WPE0</accession>
<dbReference type="STRING" id="411945.GA0061102_103555"/>
<evidence type="ECO:0000256" key="6">
    <source>
        <dbReference type="ARBA" id="ARBA00022989"/>
    </source>
</evidence>
<dbReference type="NCBIfam" id="TIGR00802">
    <property type="entry name" value="nico"/>
    <property type="match status" value="1"/>
</dbReference>
<evidence type="ECO:0000256" key="3">
    <source>
        <dbReference type="ARBA" id="ARBA00022448"/>
    </source>
</evidence>
<feature type="transmembrane region" description="Helical" evidence="8">
    <location>
        <begin position="226"/>
        <end position="247"/>
    </location>
</feature>
<evidence type="ECO:0000256" key="1">
    <source>
        <dbReference type="ARBA" id="ARBA00004127"/>
    </source>
</evidence>
<evidence type="ECO:0000256" key="5">
    <source>
        <dbReference type="ARBA" id="ARBA00022692"/>
    </source>
</evidence>
<sequence length="349" mass="37974">MILNPFDDRAVRSRAKIAITFALLIASNIGAWIWAWLAFGDRPSLMGIALLAYMFGLRHAFDADHIAAIDNVVRKLIQERKQPYAVGFFFSLGHSSVVVIASILIAATAAAMQGQLDSFHDIGGVIGTTVSAIFLLLIGIANLFVLRSVWSAFSRAQRGERIADEDLDALLAGGGFLARIFRPMFKVVTRSWHMYPIGFLFGLGFDTATEIGILGISAAQAAQGMSFWTILVFPALFTAGMSLMDTLDSTLITGAYGWAFVKPVRKLWYNLTITAASVLVAIFIGGIEALGLISDKLGLEGGFWRFIGELNDNLANFGFAVVGIFLLSWLISAVLYKAKGYDNLQINRS</sequence>
<evidence type="ECO:0000256" key="4">
    <source>
        <dbReference type="ARBA" id="ARBA00022596"/>
    </source>
</evidence>
<dbReference type="InterPro" id="IPR011541">
    <property type="entry name" value="Ni/Co_transpt_high_affinity"/>
</dbReference>
<feature type="transmembrane region" description="Helical" evidence="8">
    <location>
        <begin position="267"/>
        <end position="293"/>
    </location>
</feature>
<dbReference type="EMBL" id="FMAH01000035">
    <property type="protein sequence ID" value="SCB41932.1"/>
    <property type="molecule type" value="Genomic_DNA"/>
</dbReference>